<dbReference type="EMBL" id="KZ505690">
    <property type="protein sequence ID" value="PKU47034.1"/>
    <property type="molecule type" value="Genomic_DNA"/>
</dbReference>
<sequence>MNEDQYNLFGVFEIAIKMEVSSRGLLEQATEIALDATTTNHLHEVITLKRNSSSTDFKAWSVANQCTLAAQKANRILACIKRSKASRSREVIVPLYLALMRSHLEYCVELWSPQYRKDIYLLEWVQWRATKMIRWLEHLSYKDRLRELGLFSLEKRRLWGDLITAFQYLEGAYRRDGEGLFIRECSDRTRDNGYNRKEGRFRIDIRKKFFPVRVVRHWNRLPREVVDAPFKERPCSRSGWMGL</sequence>
<gene>
    <name evidence="1" type="ORF">llap_2640</name>
</gene>
<keyword evidence="2" id="KW-1185">Reference proteome</keyword>
<organism evidence="1 2">
    <name type="scientific">Limosa lapponica baueri</name>
    <dbReference type="NCBI Taxonomy" id="1758121"/>
    <lineage>
        <taxon>Eukaryota</taxon>
        <taxon>Metazoa</taxon>
        <taxon>Chordata</taxon>
        <taxon>Craniata</taxon>
        <taxon>Vertebrata</taxon>
        <taxon>Euteleostomi</taxon>
        <taxon>Archelosauria</taxon>
        <taxon>Archosauria</taxon>
        <taxon>Dinosauria</taxon>
        <taxon>Saurischia</taxon>
        <taxon>Theropoda</taxon>
        <taxon>Coelurosauria</taxon>
        <taxon>Aves</taxon>
        <taxon>Neognathae</taxon>
        <taxon>Neoaves</taxon>
        <taxon>Charadriiformes</taxon>
        <taxon>Scolopacidae</taxon>
        <taxon>Limosa</taxon>
    </lineage>
</organism>
<dbReference type="AlphaFoldDB" id="A0A2I0ULW3"/>
<protein>
    <submittedName>
        <fullName evidence="1">Uncharacterized protein</fullName>
    </submittedName>
</protein>
<dbReference type="Proteomes" id="UP000233556">
    <property type="component" value="Unassembled WGS sequence"/>
</dbReference>
<accession>A0A2I0ULW3</accession>
<reference evidence="2" key="1">
    <citation type="submission" date="2017-11" db="EMBL/GenBank/DDBJ databases">
        <authorList>
            <person name="Lima N.C."/>
            <person name="Parody-Merino A.M."/>
            <person name="Battley P.F."/>
            <person name="Fidler A.E."/>
            <person name="Prosdocimi F."/>
        </authorList>
    </citation>
    <scope>NUCLEOTIDE SEQUENCE [LARGE SCALE GENOMIC DNA]</scope>
</reference>
<dbReference type="OrthoDB" id="276744at2759"/>
<dbReference type="PANTHER" id="PTHR33332">
    <property type="entry name" value="REVERSE TRANSCRIPTASE DOMAIN-CONTAINING PROTEIN"/>
    <property type="match status" value="1"/>
</dbReference>
<evidence type="ECO:0000313" key="1">
    <source>
        <dbReference type="EMBL" id="PKU47034.1"/>
    </source>
</evidence>
<proteinExistence type="predicted"/>
<reference evidence="2" key="2">
    <citation type="submission" date="2017-12" db="EMBL/GenBank/DDBJ databases">
        <title>Genome sequence of the Bar-tailed Godwit (Limosa lapponica baueri).</title>
        <authorList>
            <person name="Lima N.C.B."/>
            <person name="Parody-Merino A.M."/>
            <person name="Battley P.F."/>
            <person name="Fidler A.E."/>
            <person name="Prosdocimi F."/>
        </authorList>
    </citation>
    <scope>NUCLEOTIDE SEQUENCE [LARGE SCALE GENOMIC DNA]</scope>
</reference>
<name>A0A2I0ULW3_LIMLA</name>
<evidence type="ECO:0000313" key="2">
    <source>
        <dbReference type="Proteomes" id="UP000233556"/>
    </source>
</evidence>